<sequence length="77" mass="8335">MEYGRFSKSIKPDECVCGACKEGKLVPLFPVRSGATTKNAEKLSRLAASKSQESPQATKNNRDVDTLADIMSSTNLI</sequence>
<dbReference type="EMBL" id="JAACJL010000001">
    <property type="protein sequence ID" value="KAF4623122.1"/>
    <property type="molecule type" value="Genomic_DNA"/>
</dbReference>
<protein>
    <submittedName>
        <fullName evidence="2">Uncharacterized protein</fullName>
    </submittedName>
</protein>
<reference evidence="2 3" key="1">
    <citation type="submission" date="2019-12" db="EMBL/GenBank/DDBJ databases">
        <authorList>
            <person name="Floudas D."/>
            <person name="Bentzer J."/>
            <person name="Ahren D."/>
            <person name="Johansson T."/>
            <person name="Persson P."/>
            <person name="Tunlid A."/>
        </authorList>
    </citation>
    <scope>NUCLEOTIDE SEQUENCE [LARGE SCALE GENOMIC DNA]</scope>
    <source>
        <strain evidence="2 3">CBS 102.39</strain>
    </source>
</reference>
<name>A0A8H4R7H5_9AGAR</name>
<gene>
    <name evidence="2" type="ORF">D9613_002032</name>
</gene>
<dbReference type="Proteomes" id="UP000521872">
    <property type="component" value="Unassembled WGS sequence"/>
</dbReference>
<evidence type="ECO:0000313" key="3">
    <source>
        <dbReference type="Proteomes" id="UP000521872"/>
    </source>
</evidence>
<organism evidence="2 3">
    <name type="scientific">Agrocybe pediades</name>
    <dbReference type="NCBI Taxonomy" id="84607"/>
    <lineage>
        <taxon>Eukaryota</taxon>
        <taxon>Fungi</taxon>
        <taxon>Dikarya</taxon>
        <taxon>Basidiomycota</taxon>
        <taxon>Agaricomycotina</taxon>
        <taxon>Agaricomycetes</taxon>
        <taxon>Agaricomycetidae</taxon>
        <taxon>Agaricales</taxon>
        <taxon>Agaricineae</taxon>
        <taxon>Strophariaceae</taxon>
        <taxon>Agrocybe</taxon>
    </lineage>
</organism>
<dbReference type="AlphaFoldDB" id="A0A8H4R7H5"/>
<feature type="compositionally biased region" description="Polar residues" evidence="1">
    <location>
        <begin position="49"/>
        <end position="59"/>
    </location>
</feature>
<feature type="region of interest" description="Disordered" evidence="1">
    <location>
        <begin position="43"/>
        <end position="62"/>
    </location>
</feature>
<proteinExistence type="predicted"/>
<accession>A0A8H4R7H5</accession>
<evidence type="ECO:0000313" key="2">
    <source>
        <dbReference type="EMBL" id="KAF4623122.1"/>
    </source>
</evidence>
<keyword evidence="3" id="KW-1185">Reference proteome</keyword>
<comment type="caution">
    <text evidence="2">The sequence shown here is derived from an EMBL/GenBank/DDBJ whole genome shotgun (WGS) entry which is preliminary data.</text>
</comment>
<evidence type="ECO:0000256" key="1">
    <source>
        <dbReference type="SAM" id="MobiDB-lite"/>
    </source>
</evidence>